<evidence type="ECO:0000313" key="2">
    <source>
        <dbReference type="Proteomes" id="UP001230807"/>
    </source>
</evidence>
<accession>A0ABT7MP44</accession>
<dbReference type="EMBL" id="JASWER010000005">
    <property type="protein sequence ID" value="MDL5376931.1"/>
    <property type="molecule type" value="Genomic_DNA"/>
</dbReference>
<sequence>MTEFSVMIMTVAFIGSILLTSQPCYRFVTGKLARRHAAALGVSLKDVSFSFDQMVYFIALPTTIPEVRDAGKSELVVEPYYESYFFPEVNGVQVSVKSGSVVIAIAYLPIDDFSLPVLDRHLEAGKINERVNRTIREHMIVHDRTLAAIRDEVYHQLHEDRLAK</sequence>
<keyword evidence="2" id="KW-1185">Reference proteome</keyword>
<comment type="caution">
    <text evidence="1">The sequence shown here is derived from an EMBL/GenBank/DDBJ whole genome shotgun (WGS) entry which is preliminary data.</text>
</comment>
<name>A0ABT7MP44_9BACL</name>
<organism evidence="1 2">
    <name type="scientific">Exiguobacterium mexicanum</name>
    <dbReference type="NCBI Taxonomy" id="340146"/>
    <lineage>
        <taxon>Bacteria</taxon>
        <taxon>Bacillati</taxon>
        <taxon>Bacillota</taxon>
        <taxon>Bacilli</taxon>
        <taxon>Bacillales</taxon>
        <taxon>Bacillales Family XII. Incertae Sedis</taxon>
        <taxon>Exiguobacterium</taxon>
    </lineage>
</organism>
<gene>
    <name evidence="1" type="ORF">QR695_07905</name>
</gene>
<evidence type="ECO:0008006" key="3">
    <source>
        <dbReference type="Google" id="ProtNLM"/>
    </source>
</evidence>
<reference evidence="1 2" key="1">
    <citation type="submission" date="2023-06" db="EMBL/GenBank/DDBJ databases">
        <title>Influencing factors and mechanism of Cr(VI) reduction by facultative anaerobic Exiguobacterium sp. PY14.</title>
        <authorList>
            <person name="Zou L."/>
        </authorList>
    </citation>
    <scope>NUCLEOTIDE SEQUENCE [LARGE SCALE GENOMIC DNA]</scope>
    <source>
        <strain evidence="1 2">PY14</strain>
    </source>
</reference>
<evidence type="ECO:0000313" key="1">
    <source>
        <dbReference type="EMBL" id="MDL5376931.1"/>
    </source>
</evidence>
<dbReference type="Proteomes" id="UP001230807">
    <property type="component" value="Unassembled WGS sequence"/>
</dbReference>
<protein>
    <recommendedName>
        <fullName evidence="3">DUF4230 domain-containing protein</fullName>
    </recommendedName>
</protein>
<proteinExistence type="predicted"/>
<dbReference type="RefSeq" id="WP_214801676.1">
    <property type="nucleotide sequence ID" value="NZ_CP183077.1"/>
</dbReference>